<comment type="caution">
    <text evidence="2">The sequence shown here is derived from an EMBL/GenBank/DDBJ whole genome shotgun (WGS) entry which is preliminary data.</text>
</comment>
<evidence type="ECO:0000313" key="3">
    <source>
        <dbReference type="Proteomes" id="UP000598120"/>
    </source>
</evidence>
<organism evidence="2 3">
    <name type="scientific">Aquaticitalea lipolytica</name>
    <dbReference type="NCBI Taxonomy" id="1247562"/>
    <lineage>
        <taxon>Bacteria</taxon>
        <taxon>Pseudomonadati</taxon>
        <taxon>Bacteroidota</taxon>
        <taxon>Flavobacteriia</taxon>
        <taxon>Flavobacteriales</taxon>
        <taxon>Flavobacteriaceae</taxon>
        <taxon>Aquaticitalea</taxon>
    </lineage>
</organism>
<feature type="domain" description="PDZ" evidence="1">
    <location>
        <begin position="328"/>
        <end position="369"/>
    </location>
</feature>
<dbReference type="Gene3D" id="2.30.42.10">
    <property type="match status" value="1"/>
</dbReference>
<dbReference type="PROSITE" id="PS50106">
    <property type="entry name" value="PDZ"/>
    <property type="match status" value="1"/>
</dbReference>
<reference evidence="2 3" key="1">
    <citation type="journal article" date="2014" name="Int. J. Syst. Evol. Microbiol.">
        <title>Complete genome sequence of Corynebacterium casei LMG S-19264T (=DSM 44701T), isolated from a smear-ripened cheese.</title>
        <authorList>
            <consortium name="US DOE Joint Genome Institute (JGI-PGF)"/>
            <person name="Walter F."/>
            <person name="Albersmeier A."/>
            <person name="Kalinowski J."/>
            <person name="Ruckert C."/>
        </authorList>
    </citation>
    <scope>NUCLEOTIDE SEQUENCE [LARGE SCALE GENOMIC DNA]</scope>
    <source>
        <strain evidence="2 3">CGMCC 1.15295</strain>
    </source>
</reference>
<evidence type="ECO:0000259" key="1">
    <source>
        <dbReference type="PROSITE" id="PS50106"/>
    </source>
</evidence>
<dbReference type="SUPFAM" id="SSF50156">
    <property type="entry name" value="PDZ domain-like"/>
    <property type="match status" value="1"/>
</dbReference>
<proteinExistence type="predicted"/>
<evidence type="ECO:0000313" key="2">
    <source>
        <dbReference type="EMBL" id="GFZ80117.1"/>
    </source>
</evidence>
<protein>
    <recommendedName>
        <fullName evidence="1">PDZ domain-containing protein</fullName>
    </recommendedName>
</protein>
<dbReference type="InterPro" id="IPR036034">
    <property type="entry name" value="PDZ_sf"/>
</dbReference>
<dbReference type="InterPro" id="IPR041489">
    <property type="entry name" value="PDZ_6"/>
</dbReference>
<dbReference type="EMBL" id="BMIC01000001">
    <property type="protein sequence ID" value="GFZ80117.1"/>
    <property type="molecule type" value="Genomic_DNA"/>
</dbReference>
<dbReference type="SMART" id="SM00228">
    <property type="entry name" value="PDZ"/>
    <property type="match status" value="1"/>
</dbReference>
<dbReference type="InterPro" id="IPR021109">
    <property type="entry name" value="Peptidase_aspartic_dom_sf"/>
</dbReference>
<dbReference type="Pfam" id="PF17820">
    <property type="entry name" value="PDZ_6"/>
    <property type="match status" value="1"/>
</dbReference>
<gene>
    <name evidence="2" type="ORF">GCM10011531_07690</name>
</gene>
<accession>A0A8J2TLV1</accession>
<dbReference type="Gene3D" id="2.40.70.10">
    <property type="entry name" value="Acid Proteases"/>
    <property type="match status" value="1"/>
</dbReference>
<dbReference type="Pfam" id="PF13650">
    <property type="entry name" value="Asp_protease_2"/>
    <property type="match status" value="1"/>
</dbReference>
<dbReference type="Proteomes" id="UP000598120">
    <property type="component" value="Unassembled WGS sequence"/>
</dbReference>
<name>A0A8J2TLV1_9FLAO</name>
<dbReference type="InterPro" id="IPR001478">
    <property type="entry name" value="PDZ"/>
</dbReference>
<keyword evidence="3" id="KW-1185">Reference proteome</keyword>
<dbReference type="AlphaFoldDB" id="A0A8J2TLV1"/>
<sequence length="397" mass="44441">MPVEVNGVELSFLLDSGVSKPILFNIANHADSLQINHVEIIYLRGLGGEGSIEALKSKHNLFRIGNAINVNQDVFVVFDNAINFTPRLGVPIHGIIGYDVFKDFIVEINYSKKFIKLHNPKTYVYKDCKKCETLNLTLNQNKPYIDASVEINSNIIPVKLLIDSGGSDALWLFEDENIGMAPVGDKYFEDYLGKGLSGSVYGKRSKVTSFSLNSFKLEEVNVAFPDSISISIARKFKERSGSISGELLKRFNIIMDYPNGKVTFKKNGNFKSPFHYNKSGIVLEQDGIRVVKESKDNVFFKGDKSSDTSNRIIVQTSYNYAVKPAFKIVELRKDSPAEKAGLHLGDIVVSINNKEAHDLSLQEINGIFRADDGKHIKMKVDRNGVILTFRFVLVNLF</sequence>
<dbReference type="RefSeq" id="WP_229660158.1">
    <property type="nucleotide sequence ID" value="NZ_BMIC01000001.1"/>
</dbReference>